<organism evidence="2">
    <name type="scientific">uncultured marine microorganism HF4000_APKG5H11</name>
    <dbReference type="NCBI Taxonomy" id="455550"/>
    <lineage>
        <taxon>unclassified sequences</taxon>
        <taxon>environmental samples</taxon>
    </lineage>
</organism>
<evidence type="ECO:0008006" key="3">
    <source>
        <dbReference type="Google" id="ProtNLM"/>
    </source>
</evidence>
<dbReference type="SUPFAM" id="SSF143011">
    <property type="entry name" value="RelE-like"/>
    <property type="match status" value="1"/>
</dbReference>
<dbReference type="Gene3D" id="3.30.2310.20">
    <property type="entry name" value="RelE-like"/>
    <property type="match status" value="1"/>
</dbReference>
<accession>B3T8I3</accession>
<name>B3T8I3_9ZZZZ</name>
<dbReference type="InterPro" id="IPR007712">
    <property type="entry name" value="RelE/ParE_toxin"/>
</dbReference>
<proteinExistence type="predicted"/>
<sequence>MSAASSGPYEVRLLSRRVLRELNSLPARDFPRIITAIEALAGTPRLANAVQVDGNIFRLRFGQFRVLYQIDDESRRVGIGGIRRRSERTYRRVRDLF</sequence>
<dbReference type="EMBL" id="EU016639">
    <property type="protein sequence ID" value="ABZ08892.1"/>
    <property type="molecule type" value="Genomic_DNA"/>
</dbReference>
<dbReference type="InterPro" id="IPR035093">
    <property type="entry name" value="RelE/ParE_toxin_dom_sf"/>
</dbReference>
<gene>
    <name evidence="2" type="ORF">ALOHA_HF4000APKG5H11ctg2g10</name>
</gene>
<protein>
    <recommendedName>
        <fullName evidence="3">Type II toxin-antitoxin system RelE/ParE family toxin</fullName>
    </recommendedName>
</protein>
<dbReference type="Pfam" id="PF05016">
    <property type="entry name" value="ParE_toxin"/>
    <property type="match status" value="1"/>
</dbReference>
<evidence type="ECO:0000256" key="1">
    <source>
        <dbReference type="ARBA" id="ARBA00022649"/>
    </source>
</evidence>
<keyword evidence="1" id="KW-1277">Toxin-antitoxin system</keyword>
<dbReference type="AlphaFoldDB" id="B3T8I3"/>
<evidence type="ECO:0000313" key="2">
    <source>
        <dbReference type="EMBL" id="ABZ08892.1"/>
    </source>
</evidence>
<reference evidence="2" key="1">
    <citation type="journal article" date="2008" name="ISME J.">
        <title>Genomic patterns of recombination, clonal divergence and environment in marine microbial populations.</title>
        <authorList>
            <person name="Konstantinidis K.T."/>
            <person name="Delong E.F."/>
        </authorList>
    </citation>
    <scope>NUCLEOTIDE SEQUENCE</scope>
</reference>